<dbReference type="EMBL" id="CABITT030000007">
    <property type="protein sequence ID" value="VVB11096.1"/>
    <property type="molecule type" value="Genomic_DNA"/>
</dbReference>
<reference evidence="1" key="1">
    <citation type="submission" date="2019-07" db="EMBL/GenBank/DDBJ databases">
        <authorList>
            <person name="Dittberner H."/>
        </authorList>
    </citation>
    <scope>NUCLEOTIDE SEQUENCE [LARGE SCALE GENOMIC DNA]</scope>
</reference>
<dbReference type="Proteomes" id="UP000489600">
    <property type="component" value="Unassembled WGS sequence"/>
</dbReference>
<dbReference type="AlphaFoldDB" id="A0A565CBX8"/>
<evidence type="ECO:0000313" key="1">
    <source>
        <dbReference type="EMBL" id="VVB11096.1"/>
    </source>
</evidence>
<comment type="caution">
    <text evidence="1">The sequence shown here is derived from an EMBL/GenBank/DDBJ whole genome shotgun (WGS) entry which is preliminary data.</text>
</comment>
<proteinExistence type="predicted"/>
<protein>
    <submittedName>
        <fullName evidence="1">Uncharacterized protein</fullName>
    </submittedName>
</protein>
<organism evidence="1 2">
    <name type="scientific">Arabis nemorensis</name>
    <dbReference type="NCBI Taxonomy" id="586526"/>
    <lineage>
        <taxon>Eukaryota</taxon>
        <taxon>Viridiplantae</taxon>
        <taxon>Streptophyta</taxon>
        <taxon>Embryophyta</taxon>
        <taxon>Tracheophyta</taxon>
        <taxon>Spermatophyta</taxon>
        <taxon>Magnoliopsida</taxon>
        <taxon>eudicotyledons</taxon>
        <taxon>Gunneridae</taxon>
        <taxon>Pentapetalae</taxon>
        <taxon>rosids</taxon>
        <taxon>malvids</taxon>
        <taxon>Brassicales</taxon>
        <taxon>Brassicaceae</taxon>
        <taxon>Arabideae</taxon>
        <taxon>Arabis</taxon>
    </lineage>
</organism>
<sequence>MSIRSSEFDPRTIYDSIKETLESEGFEGINTEGTKQMRNLLACYWTLKNRAPGNLIILSKDMVPDKIFHFEALYS</sequence>
<name>A0A565CBX8_9BRAS</name>
<keyword evidence="2" id="KW-1185">Reference proteome</keyword>
<evidence type="ECO:0000313" key="2">
    <source>
        <dbReference type="Proteomes" id="UP000489600"/>
    </source>
</evidence>
<gene>
    <name evidence="1" type="ORF">ANE_LOCUS21540</name>
</gene>
<accession>A0A565CBX8</accession>